<dbReference type="GO" id="GO:0016787">
    <property type="term" value="F:hydrolase activity"/>
    <property type="evidence" value="ECO:0007669"/>
    <property type="project" value="InterPro"/>
</dbReference>
<dbReference type="PANTHER" id="PTHR31668:SF4">
    <property type="entry name" value="TRANSCRIPTIONAL ACTIVATOR PROTEIN DAL81"/>
    <property type="match status" value="1"/>
</dbReference>
<dbReference type="InterPro" id="IPR013094">
    <property type="entry name" value="AB_hydrolase_3"/>
</dbReference>
<evidence type="ECO:0000256" key="1">
    <source>
        <dbReference type="ARBA" id="ARBA00023242"/>
    </source>
</evidence>
<dbReference type="Pfam" id="PF07859">
    <property type="entry name" value="Abhydrolase_3"/>
    <property type="match status" value="1"/>
</dbReference>
<evidence type="ECO:0000259" key="2">
    <source>
        <dbReference type="SMART" id="SM00906"/>
    </source>
</evidence>
<dbReference type="Pfam" id="PF04082">
    <property type="entry name" value="Fungal_trans"/>
    <property type="match status" value="1"/>
</dbReference>
<dbReference type="EMBL" id="CAIJEO010000005">
    <property type="protein sequence ID" value="CAD0093955.1"/>
    <property type="molecule type" value="Genomic_DNA"/>
</dbReference>
<keyword evidence="1" id="KW-0539">Nucleus</keyword>
<dbReference type="InterPro" id="IPR050797">
    <property type="entry name" value="Carb_Metab_Trans_Reg"/>
</dbReference>
<feature type="domain" description="Xylanolytic transcriptional activator regulatory" evidence="2">
    <location>
        <begin position="651"/>
        <end position="724"/>
    </location>
</feature>
<dbReference type="GO" id="GO:0005634">
    <property type="term" value="C:nucleus"/>
    <property type="evidence" value="ECO:0007669"/>
    <property type="project" value="TreeGrafter"/>
</dbReference>
<dbReference type="GO" id="GO:0001080">
    <property type="term" value="P:nitrogen catabolite activation of transcription from RNA polymerase II promoter"/>
    <property type="evidence" value="ECO:0007669"/>
    <property type="project" value="TreeGrafter"/>
</dbReference>
<dbReference type="SUPFAM" id="SSF53474">
    <property type="entry name" value="alpha/beta-Hydrolases"/>
    <property type="match status" value="1"/>
</dbReference>
<evidence type="ECO:0000313" key="3">
    <source>
        <dbReference type="EMBL" id="CAD0093955.1"/>
    </source>
</evidence>
<dbReference type="Proteomes" id="UP000714618">
    <property type="component" value="Unassembled WGS sequence"/>
</dbReference>
<accession>A0A9N8PH88</accession>
<gene>
    <name evidence="3" type="ORF">AWRI4233_LOCUS4464</name>
</gene>
<dbReference type="CDD" id="cd12148">
    <property type="entry name" value="fungal_TF_MHR"/>
    <property type="match status" value="1"/>
</dbReference>
<name>A0A9N8PH88_9PEZI</name>
<reference evidence="3" key="1">
    <citation type="submission" date="2020-06" db="EMBL/GenBank/DDBJ databases">
        <authorList>
            <person name="Onetto C."/>
        </authorList>
    </citation>
    <scope>NUCLEOTIDE SEQUENCE</scope>
</reference>
<dbReference type="GO" id="GO:0003677">
    <property type="term" value="F:DNA binding"/>
    <property type="evidence" value="ECO:0007669"/>
    <property type="project" value="InterPro"/>
</dbReference>
<dbReference type="Gene3D" id="3.40.50.1820">
    <property type="entry name" value="alpha/beta hydrolase"/>
    <property type="match status" value="1"/>
</dbReference>
<dbReference type="InterPro" id="IPR029058">
    <property type="entry name" value="AB_hydrolase_fold"/>
</dbReference>
<comment type="caution">
    <text evidence="3">The sequence shown here is derived from an EMBL/GenBank/DDBJ whole genome shotgun (WGS) entry which is preliminary data.</text>
</comment>
<feature type="non-terminal residue" evidence="3">
    <location>
        <position position="952"/>
    </location>
</feature>
<dbReference type="PANTHER" id="PTHR31668">
    <property type="entry name" value="GLUCOSE TRANSPORT TRANSCRIPTION REGULATOR RGT1-RELATED-RELATED"/>
    <property type="match status" value="1"/>
</dbReference>
<dbReference type="GO" id="GO:0006351">
    <property type="term" value="P:DNA-templated transcription"/>
    <property type="evidence" value="ECO:0007669"/>
    <property type="project" value="InterPro"/>
</dbReference>
<organism evidence="3 4">
    <name type="scientific">Aureobasidium mustum</name>
    <dbReference type="NCBI Taxonomy" id="2773714"/>
    <lineage>
        <taxon>Eukaryota</taxon>
        <taxon>Fungi</taxon>
        <taxon>Dikarya</taxon>
        <taxon>Ascomycota</taxon>
        <taxon>Pezizomycotina</taxon>
        <taxon>Dothideomycetes</taxon>
        <taxon>Dothideomycetidae</taxon>
        <taxon>Dothideales</taxon>
        <taxon>Saccotheciaceae</taxon>
        <taxon>Aureobasidium</taxon>
    </lineage>
</organism>
<protein>
    <recommendedName>
        <fullName evidence="2">Xylanolytic transcriptional activator regulatory domain-containing protein</fullName>
    </recommendedName>
</protein>
<keyword evidence="4" id="KW-1185">Reference proteome</keyword>
<dbReference type="OrthoDB" id="408631at2759"/>
<dbReference type="AlphaFoldDB" id="A0A9N8PH88"/>
<dbReference type="SMART" id="SM00906">
    <property type="entry name" value="Fungal_trans"/>
    <property type="match status" value="1"/>
</dbReference>
<dbReference type="GO" id="GO:0008270">
    <property type="term" value="F:zinc ion binding"/>
    <property type="evidence" value="ECO:0007669"/>
    <property type="project" value="InterPro"/>
</dbReference>
<proteinExistence type="predicted"/>
<evidence type="ECO:0000313" key="4">
    <source>
        <dbReference type="Proteomes" id="UP000714618"/>
    </source>
</evidence>
<sequence>KRMTRFPPSTVPRATGITHQIPKQWLDKLDPEWVEMWNAHGGRHRQAEEVGIEEVRIDPAAYSFTYPTWTGECKFSFAADLAAGPKVHQENEFDIPVTKPDGQIKIRLYTPEGTGPFPVHLNYHGGGWILGDLHSEAAWCRSVCNKVGIVVVDVDYRLAPEFVFPAAIYDSWDAMRWVLTHGEELNVDTNRISIGGLSAGGHMSAVLSHMARDAGLELKLALMIVPSTDFRWLIAAEPVRSDVAKRYPSTALYKDAPWGGLKREQWFLDYWIPKAIRDNACVDWMASPMLAEDFENLPPTHIITAEFDICRDEAHRYAELLTQSGNKVTQKCYTGMPHAFGHYTDPQKGLTVSHVSPDEVIDLSLGPAAPNMTSRQTDTSSLNNAQFETQEPELLVHDFELNDIQNLNGLAPGALLPGELNDAQGDFWLDQAMMDIDMQAYNYINTSPDAAVLPQGALQSPIATQQEMFRIVCGLTGDMDPYVMQRYNFGPDNNFVFKRLTVQSMSQGIHPVQLLAYNQSEESAKSDDETTRELLEGLVSPDVGTRLIPLYYKYVYPLVPVIPVTDTPEPKQSDAFLLAAIYLTTLRFADFDDYLSVQIAYDLPDAERLWHLALTTIQQRLHRPDFAMLQTVILLLVAPSPKPLMPDYSTKWSLGGTMVTVAQTLGLQFDPSLWPISTAEIDLRKRLSWTVEMIDVWHSAALGRTCLIREDDWLCPGPTVTDFLESESQTTMPKHVMHMYKLTMIMRQVLTTLYSLRAVQDLATDYDATLRKVQVLMEELNQWSSLALEIEAEARSQDINLSGPLMLGGHYVKVLLFRAILRPFQTVSRVSSMAAREAEAYRLSRAGAKACVTSFVAFTTDLKSGWVHGFWPFWCTLAWSTLCNLALLLYVTANSAEEAQECQLLLDRARKAVRLQSKSLDVLRFSLLRIDSIFWKGLDNVLTTRLQQSRQI</sequence>
<dbReference type="InterPro" id="IPR007219">
    <property type="entry name" value="XnlR_reg_dom"/>
</dbReference>